<evidence type="ECO:0000256" key="3">
    <source>
        <dbReference type="ARBA" id="ARBA00018392"/>
    </source>
</evidence>
<dbReference type="SMART" id="SM00155">
    <property type="entry name" value="PLDc"/>
    <property type="match status" value="1"/>
</dbReference>
<dbReference type="Pfam" id="PF13091">
    <property type="entry name" value="PLDc_2"/>
    <property type="match status" value="1"/>
</dbReference>
<dbReference type="PANTHER" id="PTHR21248">
    <property type="entry name" value="CARDIOLIPIN SYNTHASE"/>
    <property type="match status" value="1"/>
</dbReference>
<dbReference type="GO" id="GO:0032049">
    <property type="term" value="P:cardiolipin biosynthetic process"/>
    <property type="evidence" value="ECO:0007669"/>
    <property type="project" value="UniProtKB-ARBA"/>
</dbReference>
<dbReference type="EMBL" id="WESC01000012">
    <property type="protein sequence ID" value="KAB7739161.1"/>
    <property type="molecule type" value="Genomic_DNA"/>
</dbReference>
<gene>
    <name evidence="7" type="ORF">F2P47_13135</name>
</gene>
<sequence length="426" mass="46406">MGQHRIAYRASFPRTGRGPAVPRPMSRFNILIAVCIGLCSLTGCASVPYISHARASTSKQQIMGARGPLSAQQSKALLSRISTEPGDAGILRRHLAIEQAVAESPLIAGNRTRLLRDGPASFRAMFRAIESATNNINLEYYIFEDVESDGKHLGDLLVAKREAGVAVNVIYDSFGSGSTPTAFFDRLKKAGVNLVAFNPVNPLDAKVSYSLNDRDHRKILIADGTIGIVGGVNLSSTYQSNPIGKSGPPKGAPLEHWRDTDLEIEGPAVAQLQALFLDHWNQQKGPPIKTSDLFPKIPPKGTAVVRVLGSTPDQPIPPYYATLLSAIRNAEKTIRISAAYFVPTEQEMEDLTGAARRRRPSPIARQKRLRVLYRRCALALFGSAGGGSENLRNPRCGPSLKDAGHRRCMVGCRFIQLRSPECHLQR</sequence>
<protein>
    <recommendedName>
        <fullName evidence="3">Phospholipase D</fullName>
    </recommendedName>
    <alternativeName>
        <fullName evidence="5">Choline phosphatase</fullName>
    </alternativeName>
</protein>
<dbReference type="GO" id="GO:0030572">
    <property type="term" value="F:phosphatidyltransferase activity"/>
    <property type="evidence" value="ECO:0007669"/>
    <property type="project" value="UniProtKB-ARBA"/>
</dbReference>
<evidence type="ECO:0000256" key="1">
    <source>
        <dbReference type="ARBA" id="ARBA00003145"/>
    </source>
</evidence>
<comment type="caution">
    <text evidence="7">The sequence shown here is derived from an EMBL/GenBank/DDBJ whole genome shotgun (WGS) entry which is preliminary data.</text>
</comment>
<dbReference type="SUPFAM" id="SSF56024">
    <property type="entry name" value="Phospholipase D/nuclease"/>
    <property type="match status" value="2"/>
</dbReference>
<evidence type="ECO:0000256" key="5">
    <source>
        <dbReference type="ARBA" id="ARBA00029594"/>
    </source>
</evidence>
<keyword evidence="4" id="KW-0964">Secreted</keyword>
<dbReference type="Proteomes" id="UP000468901">
    <property type="component" value="Unassembled WGS sequence"/>
</dbReference>
<reference evidence="7 8" key="1">
    <citation type="submission" date="2019-09" db="EMBL/GenBank/DDBJ databases">
        <title>Parvibaculum sedimenti sp. nov., isolated from sediment.</title>
        <authorList>
            <person name="Wang Y."/>
        </authorList>
    </citation>
    <scope>NUCLEOTIDE SEQUENCE [LARGE SCALE GENOMIC DNA]</scope>
    <source>
        <strain evidence="7 8">HXT-9</strain>
    </source>
</reference>
<proteinExistence type="predicted"/>
<evidence type="ECO:0000256" key="2">
    <source>
        <dbReference type="ARBA" id="ARBA00004613"/>
    </source>
</evidence>
<evidence type="ECO:0000313" key="8">
    <source>
        <dbReference type="Proteomes" id="UP000468901"/>
    </source>
</evidence>
<evidence type="ECO:0000313" key="7">
    <source>
        <dbReference type="EMBL" id="KAB7739161.1"/>
    </source>
</evidence>
<dbReference type="CDD" id="cd09110">
    <property type="entry name" value="PLDc_CLS_1"/>
    <property type="match status" value="1"/>
</dbReference>
<dbReference type="InterPro" id="IPR001736">
    <property type="entry name" value="PLipase_D/transphosphatidylase"/>
</dbReference>
<keyword evidence="8" id="KW-1185">Reference proteome</keyword>
<dbReference type="InterPro" id="IPR025202">
    <property type="entry name" value="PLD-like_dom"/>
</dbReference>
<dbReference type="Gene3D" id="3.30.870.10">
    <property type="entry name" value="Endonuclease Chain A"/>
    <property type="match status" value="1"/>
</dbReference>
<dbReference type="GO" id="GO:0005576">
    <property type="term" value="C:extracellular region"/>
    <property type="evidence" value="ECO:0007669"/>
    <property type="project" value="UniProtKB-SubCell"/>
</dbReference>
<evidence type="ECO:0000256" key="4">
    <source>
        <dbReference type="ARBA" id="ARBA00022525"/>
    </source>
</evidence>
<feature type="domain" description="PLD phosphodiesterase" evidence="6">
    <location>
        <begin position="211"/>
        <end position="238"/>
    </location>
</feature>
<organism evidence="7 8">
    <name type="scientific">Parvibaculum sedimenti</name>
    <dbReference type="NCBI Taxonomy" id="2608632"/>
    <lineage>
        <taxon>Bacteria</taxon>
        <taxon>Pseudomonadati</taxon>
        <taxon>Pseudomonadota</taxon>
        <taxon>Alphaproteobacteria</taxon>
        <taxon>Hyphomicrobiales</taxon>
        <taxon>Parvibaculaceae</taxon>
        <taxon>Parvibaculum</taxon>
    </lineage>
</organism>
<comment type="function">
    <text evidence="1">Could be a virulence factor.</text>
</comment>
<name>A0A6N6VEY1_9HYPH</name>
<evidence type="ECO:0000259" key="6">
    <source>
        <dbReference type="PROSITE" id="PS50035"/>
    </source>
</evidence>
<comment type="subcellular location">
    <subcellularLocation>
        <location evidence="2">Secreted</location>
    </subcellularLocation>
</comment>
<dbReference type="AlphaFoldDB" id="A0A6N6VEY1"/>
<accession>A0A6N6VEY1</accession>
<dbReference type="PANTHER" id="PTHR21248:SF22">
    <property type="entry name" value="PHOSPHOLIPASE D"/>
    <property type="match status" value="1"/>
</dbReference>
<dbReference type="PROSITE" id="PS50035">
    <property type="entry name" value="PLD"/>
    <property type="match status" value="1"/>
</dbReference>